<dbReference type="InterPro" id="IPR003423">
    <property type="entry name" value="OMP_efflux"/>
</dbReference>
<keyword evidence="3" id="KW-0813">Transport</keyword>
<evidence type="ECO:0000256" key="2">
    <source>
        <dbReference type="ARBA" id="ARBA00007613"/>
    </source>
</evidence>
<dbReference type="EMBL" id="JADOET010000014">
    <property type="protein sequence ID" value="MBF8151076.1"/>
    <property type="molecule type" value="Genomic_DNA"/>
</dbReference>
<reference evidence="9 10" key="1">
    <citation type="submission" date="2020-11" db="EMBL/GenBank/DDBJ databases">
        <title>Winogradskyella marina sp. nov., isolated from marine sediment.</title>
        <authorList>
            <person name="Bo J."/>
            <person name="Wang S."/>
            <person name="Song X."/>
            <person name="Du Z."/>
        </authorList>
    </citation>
    <scope>NUCLEOTIDE SEQUENCE [LARGE SCALE GENOMIC DNA]</scope>
    <source>
        <strain evidence="9 10">F6397</strain>
    </source>
</reference>
<evidence type="ECO:0000256" key="4">
    <source>
        <dbReference type="ARBA" id="ARBA00022452"/>
    </source>
</evidence>
<dbReference type="Gene3D" id="1.20.1600.10">
    <property type="entry name" value="Outer membrane efflux proteins (OEP)"/>
    <property type="match status" value="1"/>
</dbReference>
<evidence type="ECO:0000256" key="5">
    <source>
        <dbReference type="ARBA" id="ARBA00022692"/>
    </source>
</evidence>
<dbReference type="InterPro" id="IPR051906">
    <property type="entry name" value="TolC-like"/>
</dbReference>
<comment type="similarity">
    <text evidence="2">Belongs to the outer membrane factor (OMF) (TC 1.B.17) family.</text>
</comment>
<keyword evidence="7" id="KW-0998">Cell outer membrane</keyword>
<evidence type="ECO:0000256" key="8">
    <source>
        <dbReference type="SAM" id="SignalP"/>
    </source>
</evidence>
<evidence type="ECO:0000313" key="10">
    <source>
        <dbReference type="Proteomes" id="UP000611215"/>
    </source>
</evidence>
<dbReference type="Proteomes" id="UP000611215">
    <property type="component" value="Unassembled WGS sequence"/>
</dbReference>
<dbReference type="PANTHER" id="PTHR30026">
    <property type="entry name" value="OUTER MEMBRANE PROTEIN TOLC"/>
    <property type="match status" value="1"/>
</dbReference>
<comment type="subcellular location">
    <subcellularLocation>
        <location evidence="1">Cell outer membrane</location>
    </subcellularLocation>
</comment>
<dbReference type="RefSeq" id="WP_195872332.1">
    <property type="nucleotide sequence ID" value="NZ_JADOET010000014.1"/>
</dbReference>
<feature type="chain" id="PRO_5046935320" evidence="8">
    <location>
        <begin position="26"/>
        <end position="457"/>
    </location>
</feature>
<evidence type="ECO:0000256" key="7">
    <source>
        <dbReference type="ARBA" id="ARBA00023237"/>
    </source>
</evidence>
<keyword evidence="8" id="KW-0732">Signal</keyword>
<evidence type="ECO:0000256" key="6">
    <source>
        <dbReference type="ARBA" id="ARBA00023136"/>
    </source>
</evidence>
<dbReference type="PANTHER" id="PTHR30026:SF20">
    <property type="entry name" value="OUTER MEMBRANE PROTEIN TOLC"/>
    <property type="match status" value="1"/>
</dbReference>
<protein>
    <submittedName>
        <fullName evidence="9">TolC family protein</fullName>
    </submittedName>
</protein>
<evidence type="ECO:0000256" key="1">
    <source>
        <dbReference type="ARBA" id="ARBA00004442"/>
    </source>
</evidence>
<keyword evidence="5" id="KW-0812">Transmembrane</keyword>
<keyword evidence="6" id="KW-0472">Membrane</keyword>
<comment type="caution">
    <text evidence="9">The sequence shown here is derived from an EMBL/GenBank/DDBJ whole genome shotgun (WGS) entry which is preliminary data.</text>
</comment>
<name>A0ABS0EQN4_9FLAO</name>
<dbReference type="SUPFAM" id="SSF56954">
    <property type="entry name" value="Outer membrane efflux proteins (OEP)"/>
    <property type="match status" value="1"/>
</dbReference>
<sequence length="457" mass="51729">MNINKVTLNCVLLLLATVIPTVISAQELDPILKDLIHKGLHKNYTLKRNQIESEQAKVDQQMAKSVFLPKITFNGSYTRLNDDITFDDDTQTLLIETQKLIIKDAIGLPFNSPFPEDIPLQEAANLQDKNILKSSVDLDWVLFSGFEASNALKASKHKESSLNYAGLAEADKLALQIIETYDKLALVKASEKVLTTTENYLNEQAYYVKKAIENGLTTPISRKKIELAQQQLAAKQLDFRHKNTLLIEVLHQLTGEPKARLKLLNPELHVFSFSDASNTEKRNEIKALEEAEKATNYKVKLEKSSFIPKIAIKGHYEFIEDDLSLLDPQWFIGAGIKWSIFDGNTSRLKSKKTQLESQKLRAQITDANEMIALSITKAQLTYEAALENTKIVEKEIELASDTYDLINKQYKNNLASINDVLDALNDLEKANFKLQESFYNERRAVADLRHAKGILTY</sequence>
<dbReference type="Pfam" id="PF02321">
    <property type="entry name" value="OEP"/>
    <property type="match status" value="1"/>
</dbReference>
<evidence type="ECO:0000256" key="3">
    <source>
        <dbReference type="ARBA" id="ARBA00022448"/>
    </source>
</evidence>
<proteinExistence type="inferred from homology"/>
<keyword evidence="10" id="KW-1185">Reference proteome</keyword>
<evidence type="ECO:0000313" key="9">
    <source>
        <dbReference type="EMBL" id="MBF8151076.1"/>
    </source>
</evidence>
<gene>
    <name evidence="9" type="ORF">ITJ86_14285</name>
</gene>
<organism evidence="9 10">
    <name type="scientific">Winogradskyella marina</name>
    <dbReference type="NCBI Taxonomy" id="2785530"/>
    <lineage>
        <taxon>Bacteria</taxon>
        <taxon>Pseudomonadati</taxon>
        <taxon>Bacteroidota</taxon>
        <taxon>Flavobacteriia</taxon>
        <taxon>Flavobacteriales</taxon>
        <taxon>Flavobacteriaceae</taxon>
        <taxon>Winogradskyella</taxon>
    </lineage>
</organism>
<keyword evidence="4" id="KW-1134">Transmembrane beta strand</keyword>
<feature type="signal peptide" evidence="8">
    <location>
        <begin position="1"/>
        <end position="25"/>
    </location>
</feature>
<accession>A0ABS0EQN4</accession>